<dbReference type="Pfam" id="PF07690">
    <property type="entry name" value="MFS_1"/>
    <property type="match status" value="1"/>
</dbReference>
<sequence length="494" mass="51122">MASTRCNAAVLPQAVSQPSMPETSAGLRAGKPATTAMRERSSSNLHAGPLVAVSIGFAMAVLDVTIVNVAASHIQSALHMDLRGLLWVVDGYTLAFAALLLAGGGMANRHGSRAAYLAGLFIFMLGSLFCAASVEPGMLVGARLLQGVGAALFMPASLGLLTQAYEDEAVRRKAVGIWTAIVSAAAAMGPFVGGALVSAFGWRSIFWVNVPFSLLGIVLTLQYIRRSPTGRHESGIAGHLSAIGALSGLAYALINGVHEGWLSCDVLIAAGISLLSALAFVAHERLAAKPIIPVALRRQAHFSAANGVGLLLCLAGYGQFFLVSLYLQQSLGLSAWYTGLSLLPLMVAGMLANLASARISSRYDLRASMLLGAGVSIVAGVVLVAWPDDLPLFPLTALMCLYYAGIGLAMPAMTAAIMQAAGRKHANIAAATLNANRQSGVLIGVALAGGALHVLPAWHTALPTATAILGTGLLLAFLLAWRYMGTPVAQKPIK</sequence>
<evidence type="ECO:0000313" key="7">
    <source>
        <dbReference type="EMBL" id="NYT36775.1"/>
    </source>
</evidence>
<dbReference type="GO" id="GO:0016020">
    <property type="term" value="C:membrane"/>
    <property type="evidence" value="ECO:0007669"/>
    <property type="project" value="UniProtKB-SubCell"/>
</dbReference>
<feature type="transmembrane region" description="Helical" evidence="5">
    <location>
        <begin position="464"/>
        <end position="484"/>
    </location>
</feature>
<feature type="transmembrane region" description="Helical" evidence="5">
    <location>
        <begin position="367"/>
        <end position="386"/>
    </location>
</feature>
<name>A0A853F837_9BURK</name>
<feature type="transmembrane region" description="Helical" evidence="5">
    <location>
        <begin position="174"/>
        <end position="199"/>
    </location>
</feature>
<feature type="transmembrane region" description="Helical" evidence="5">
    <location>
        <begin position="260"/>
        <end position="282"/>
    </location>
</feature>
<evidence type="ECO:0000256" key="5">
    <source>
        <dbReference type="SAM" id="Phobius"/>
    </source>
</evidence>
<feature type="transmembrane region" description="Helical" evidence="5">
    <location>
        <begin position="205"/>
        <end position="224"/>
    </location>
</feature>
<keyword evidence="2 5" id="KW-0812">Transmembrane</keyword>
<keyword evidence="3 5" id="KW-1133">Transmembrane helix</keyword>
<dbReference type="EMBL" id="JACCEW010000002">
    <property type="protein sequence ID" value="NYT36775.1"/>
    <property type="molecule type" value="Genomic_DNA"/>
</dbReference>
<protein>
    <submittedName>
        <fullName evidence="7">MFS transporter</fullName>
    </submittedName>
</protein>
<gene>
    <name evidence="7" type="ORF">H0A68_07805</name>
</gene>
<organism evidence="7 8">
    <name type="scientific">Allopusillimonas soli</name>
    <dbReference type="NCBI Taxonomy" id="659016"/>
    <lineage>
        <taxon>Bacteria</taxon>
        <taxon>Pseudomonadati</taxon>
        <taxon>Pseudomonadota</taxon>
        <taxon>Betaproteobacteria</taxon>
        <taxon>Burkholderiales</taxon>
        <taxon>Alcaligenaceae</taxon>
        <taxon>Allopusillimonas</taxon>
    </lineage>
</organism>
<evidence type="ECO:0000256" key="1">
    <source>
        <dbReference type="ARBA" id="ARBA00004141"/>
    </source>
</evidence>
<dbReference type="InterPro" id="IPR036259">
    <property type="entry name" value="MFS_trans_sf"/>
</dbReference>
<dbReference type="InterPro" id="IPR020846">
    <property type="entry name" value="MFS_dom"/>
</dbReference>
<keyword evidence="4 5" id="KW-0472">Membrane</keyword>
<comment type="subcellular location">
    <subcellularLocation>
        <location evidence="1">Membrane</location>
        <topology evidence="1">Multi-pass membrane protein</topology>
    </subcellularLocation>
</comment>
<feature type="transmembrane region" description="Helical" evidence="5">
    <location>
        <begin position="236"/>
        <end position="254"/>
    </location>
</feature>
<feature type="transmembrane region" description="Helical" evidence="5">
    <location>
        <begin position="392"/>
        <end position="418"/>
    </location>
</feature>
<dbReference type="OrthoDB" id="9807274at2"/>
<evidence type="ECO:0000256" key="4">
    <source>
        <dbReference type="ARBA" id="ARBA00023136"/>
    </source>
</evidence>
<feature type="transmembrane region" description="Helical" evidence="5">
    <location>
        <begin position="84"/>
        <end position="102"/>
    </location>
</feature>
<dbReference type="AlphaFoldDB" id="A0A853F837"/>
<dbReference type="PANTHER" id="PTHR42718">
    <property type="entry name" value="MAJOR FACILITATOR SUPERFAMILY MULTIDRUG TRANSPORTER MFSC"/>
    <property type="match status" value="1"/>
</dbReference>
<dbReference type="Gene3D" id="1.20.1720.10">
    <property type="entry name" value="Multidrug resistance protein D"/>
    <property type="match status" value="1"/>
</dbReference>
<feature type="transmembrane region" description="Helical" evidence="5">
    <location>
        <begin position="140"/>
        <end position="162"/>
    </location>
</feature>
<proteinExistence type="predicted"/>
<feature type="transmembrane region" description="Helical" evidence="5">
    <location>
        <begin position="47"/>
        <end position="72"/>
    </location>
</feature>
<dbReference type="Proteomes" id="UP000580517">
    <property type="component" value="Unassembled WGS sequence"/>
</dbReference>
<dbReference type="RefSeq" id="WP_129968715.1">
    <property type="nucleotide sequence ID" value="NZ_JACCEW010000002.1"/>
</dbReference>
<dbReference type="Gene3D" id="1.20.1250.20">
    <property type="entry name" value="MFS general substrate transporter like domains"/>
    <property type="match status" value="1"/>
</dbReference>
<feature type="domain" description="Major facilitator superfamily (MFS) profile" evidence="6">
    <location>
        <begin position="49"/>
        <end position="484"/>
    </location>
</feature>
<dbReference type="CDD" id="cd17321">
    <property type="entry name" value="MFS_MMR_MDR_like"/>
    <property type="match status" value="1"/>
</dbReference>
<feature type="transmembrane region" description="Helical" evidence="5">
    <location>
        <begin position="114"/>
        <end position="134"/>
    </location>
</feature>
<evidence type="ECO:0000256" key="3">
    <source>
        <dbReference type="ARBA" id="ARBA00022989"/>
    </source>
</evidence>
<dbReference type="SUPFAM" id="SSF103473">
    <property type="entry name" value="MFS general substrate transporter"/>
    <property type="match status" value="1"/>
</dbReference>
<evidence type="ECO:0000259" key="6">
    <source>
        <dbReference type="PROSITE" id="PS50850"/>
    </source>
</evidence>
<feature type="transmembrane region" description="Helical" evidence="5">
    <location>
        <begin position="303"/>
        <end position="327"/>
    </location>
</feature>
<feature type="transmembrane region" description="Helical" evidence="5">
    <location>
        <begin position="333"/>
        <end position="355"/>
    </location>
</feature>
<dbReference type="GO" id="GO:0022857">
    <property type="term" value="F:transmembrane transporter activity"/>
    <property type="evidence" value="ECO:0007669"/>
    <property type="project" value="InterPro"/>
</dbReference>
<dbReference type="InterPro" id="IPR011701">
    <property type="entry name" value="MFS"/>
</dbReference>
<accession>A0A853F837</accession>
<evidence type="ECO:0000256" key="2">
    <source>
        <dbReference type="ARBA" id="ARBA00022692"/>
    </source>
</evidence>
<dbReference type="PANTHER" id="PTHR42718:SF40">
    <property type="entry name" value="METHYLENOMYCIN A RESISTANCE PROTEIN"/>
    <property type="match status" value="1"/>
</dbReference>
<reference evidence="7 8" key="1">
    <citation type="submission" date="2020-07" db="EMBL/GenBank/DDBJ databases">
        <title>Taxonomic revisions and descriptions of new bacterial species based on genomic comparisons in the high-G+C-content subgroup of the family Alcaligenaceae.</title>
        <authorList>
            <person name="Szabo A."/>
            <person name="Felfoldi T."/>
        </authorList>
    </citation>
    <scope>NUCLEOTIDE SEQUENCE [LARGE SCALE GENOMIC DNA]</scope>
    <source>
        <strain evidence="7 8">DSM 25264</strain>
    </source>
</reference>
<evidence type="ECO:0000313" key="8">
    <source>
        <dbReference type="Proteomes" id="UP000580517"/>
    </source>
</evidence>
<keyword evidence="8" id="KW-1185">Reference proteome</keyword>
<feature type="transmembrane region" description="Helical" evidence="5">
    <location>
        <begin position="439"/>
        <end position="458"/>
    </location>
</feature>
<comment type="caution">
    <text evidence="7">The sequence shown here is derived from an EMBL/GenBank/DDBJ whole genome shotgun (WGS) entry which is preliminary data.</text>
</comment>
<dbReference type="PROSITE" id="PS50850">
    <property type="entry name" value="MFS"/>
    <property type="match status" value="1"/>
</dbReference>